<keyword evidence="2" id="KW-1185">Reference proteome</keyword>
<accession>A0A0N4UXB1</accession>
<reference evidence="3" key="1">
    <citation type="submission" date="2017-02" db="UniProtKB">
        <authorList>
            <consortium name="WormBaseParasite"/>
        </authorList>
    </citation>
    <scope>IDENTIFICATION</scope>
</reference>
<dbReference type="AlphaFoldDB" id="A0A0N4UXB1"/>
<reference evidence="1 2" key="2">
    <citation type="submission" date="2018-10" db="EMBL/GenBank/DDBJ databases">
        <authorList>
            <consortium name="Pathogen Informatics"/>
        </authorList>
    </citation>
    <scope>NUCLEOTIDE SEQUENCE [LARGE SCALE GENOMIC DNA]</scope>
</reference>
<evidence type="ECO:0000313" key="1">
    <source>
        <dbReference type="EMBL" id="VDD86733.1"/>
    </source>
</evidence>
<sequence length="398" mass="46474">MTAKRLKKFSVTDVKDLIDSAAEVISSNGMPVVGRRMLAEQFDNTIIIDVFLAVLNYYPVYESKNAEISRWKCKVHDSLLEYIIVSVKSKDHCEEFLAAESEEPSAVTELLKNGWSQPSTLNILKALMRIETKFALWKLVERVIPLRHREFFDMVMEEEAQGTARYHIINKGFVHYPFKTLLSAPQTLFPEPSHIELIYLLPNQSFCFRRISFWDIDIFLTAIEERKSDTVIREDKREYVVENCKIMVYTVLIYIIRRRGLNRYLQDPSLLFTVALLGPLSASDVENFASERSLEFREECRRIVFRLESCTLSTSIWEAALAFYCRLKSFLGRTWRTVMIFCYKLGTFAEVSRNLHVPLSYRRSDVKRKGRGVFLIFETSWHEEVPELCMTRCGVEEN</sequence>
<dbReference type="STRING" id="51028.A0A0N4UXB1"/>
<gene>
    <name evidence="1" type="ORF">EVEC_LOCUS1876</name>
</gene>
<evidence type="ECO:0000313" key="3">
    <source>
        <dbReference type="WBParaSite" id="EVEC_0000216801-mRNA-1"/>
    </source>
</evidence>
<dbReference type="Proteomes" id="UP000274131">
    <property type="component" value="Unassembled WGS sequence"/>
</dbReference>
<proteinExistence type="predicted"/>
<organism evidence="3">
    <name type="scientific">Enterobius vermicularis</name>
    <name type="common">Human pinworm</name>
    <dbReference type="NCBI Taxonomy" id="51028"/>
    <lineage>
        <taxon>Eukaryota</taxon>
        <taxon>Metazoa</taxon>
        <taxon>Ecdysozoa</taxon>
        <taxon>Nematoda</taxon>
        <taxon>Chromadorea</taxon>
        <taxon>Rhabditida</taxon>
        <taxon>Spirurina</taxon>
        <taxon>Oxyuridomorpha</taxon>
        <taxon>Oxyuroidea</taxon>
        <taxon>Oxyuridae</taxon>
        <taxon>Enterobius</taxon>
    </lineage>
</organism>
<dbReference type="WBParaSite" id="EVEC_0000216801-mRNA-1">
    <property type="protein sequence ID" value="EVEC_0000216801-mRNA-1"/>
    <property type="gene ID" value="EVEC_0000216801"/>
</dbReference>
<name>A0A0N4UXB1_ENTVE</name>
<evidence type="ECO:0000313" key="2">
    <source>
        <dbReference type="Proteomes" id="UP000274131"/>
    </source>
</evidence>
<protein>
    <submittedName>
        <fullName evidence="1 3">Uncharacterized protein</fullName>
    </submittedName>
</protein>
<dbReference type="EMBL" id="UXUI01007278">
    <property type="protein sequence ID" value="VDD86733.1"/>
    <property type="molecule type" value="Genomic_DNA"/>
</dbReference>